<keyword evidence="1" id="KW-0472">Membrane</keyword>
<keyword evidence="3" id="KW-1185">Reference proteome</keyword>
<gene>
    <name evidence="2" type="ORF">JMJ77_008065</name>
</gene>
<feature type="non-terminal residue" evidence="2">
    <location>
        <position position="51"/>
    </location>
</feature>
<proteinExistence type="predicted"/>
<reference evidence="2" key="1">
    <citation type="submission" date="2021-05" db="EMBL/GenBank/DDBJ databases">
        <title>Comparative genomics of three Colletotrichum scovillei strains and genetic complementation revealed genes involved fungal growth and virulence on chili pepper.</title>
        <authorList>
            <person name="Hsieh D.-K."/>
            <person name="Chuang S.-C."/>
            <person name="Chen C.-Y."/>
            <person name="Chao Y.-T."/>
            <person name="Lu M.-Y.J."/>
            <person name="Lee M.-H."/>
            <person name="Shih M.-C."/>
        </authorList>
    </citation>
    <scope>NUCLEOTIDE SEQUENCE</scope>
    <source>
        <strain evidence="2">Coll-153</strain>
    </source>
</reference>
<keyword evidence="1" id="KW-1133">Transmembrane helix</keyword>
<name>A0A9P7RE58_9PEZI</name>
<evidence type="ECO:0000313" key="3">
    <source>
        <dbReference type="Proteomes" id="UP000699042"/>
    </source>
</evidence>
<dbReference type="Proteomes" id="UP000699042">
    <property type="component" value="Unassembled WGS sequence"/>
</dbReference>
<sequence>GSVVVGVHFACLLQLGVLSFLDFFIQARAVGTERICKLEVERECCLPLGRA</sequence>
<evidence type="ECO:0000256" key="1">
    <source>
        <dbReference type="SAM" id="Phobius"/>
    </source>
</evidence>
<protein>
    <submittedName>
        <fullName evidence="2">Uncharacterized protein</fullName>
    </submittedName>
</protein>
<dbReference type="AlphaFoldDB" id="A0A9P7RE58"/>
<feature type="non-terminal residue" evidence="2">
    <location>
        <position position="1"/>
    </location>
</feature>
<keyword evidence="1" id="KW-0812">Transmembrane</keyword>
<dbReference type="EMBL" id="JAESDN010000002">
    <property type="protein sequence ID" value="KAG7055610.1"/>
    <property type="molecule type" value="Genomic_DNA"/>
</dbReference>
<accession>A0A9P7RE58</accession>
<organism evidence="2 3">
    <name type="scientific">Colletotrichum scovillei</name>
    <dbReference type="NCBI Taxonomy" id="1209932"/>
    <lineage>
        <taxon>Eukaryota</taxon>
        <taxon>Fungi</taxon>
        <taxon>Dikarya</taxon>
        <taxon>Ascomycota</taxon>
        <taxon>Pezizomycotina</taxon>
        <taxon>Sordariomycetes</taxon>
        <taxon>Hypocreomycetidae</taxon>
        <taxon>Glomerellales</taxon>
        <taxon>Glomerellaceae</taxon>
        <taxon>Colletotrichum</taxon>
        <taxon>Colletotrichum acutatum species complex</taxon>
    </lineage>
</organism>
<feature type="transmembrane region" description="Helical" evidence="1">
    <location>
        <begin position="6"/>
        <end position="25"/>
    </location>
</feature>
<comment type="caution">
    <text evidence="2">The sequence shown here is derived from an EMBL/GenBank/DDBJ whole genome shotgun (WGS) entry which is preliminary data.</text>
</comment>
<evidence type="ECO:0000313" key="2">
    <source>
        <dbReference type="EMBL" id="KAG7055610.1"/>
    </source>
</evidence>